<dbReference type="NCBIfam" id="NF002564">
    <property type="entry name" value="PRK02190.1"/>
    <property type="match status" value="1"/>
</dbReference>
<dbReference type="NCBIfam" id="TIGR01230">
    <property type="entry name" value="agmatinase"/>
    <property type="match status" value="1"/>
</dbReference>
<accession>A0A150R7X1</accession>
<comment type="cofactor">
    <cofactor evidence="4">
        <name>Mn(2+)</name>
        <dbReference type="ChEBI" id="CHEBI:29035"/>
    </cofactor>
    <text evidence="4">Binds 2 manganese ions per subunit.</text>
</comment>
<proteinExistence type="inferred from homology"/>
<keyword evidence="4" id="KW-0464">Manganese</keyword>
<feature type="binding site" evidence="4">
    <location>
        <position position="147"/>
    </location>
    <ligand>
        <name>Mn(2+)</name>
        <dbReference type="ChEBI" id="CHEBI:29035"/>
        <label>1</label>
    </ligand>
</feature>
<organism evidence="6 7">
    <name type="scientific">Sorangium cellulosum</name>
    <name type="common">Polyangium cellulosum</name>
    <dbReference type="NCBI Taxonomy" id="56"/>
    <lineage>
        <taxon>Bacteria</taxon>
        <taxon>Pseudomonadati</taxon>
        <taxon>Myxococcota</taxon>
        <taxon>Polyangia</taxon>
        <taxon>Polyangiales</taxon>
        <taxon>Polyangiaceae</taxon>
        <taxon>Sorangium</taxon>
    </lineage>
</organism>
<feature type="binding site" evidence="4">
    <location>
        <position position="151"/>
    </location>
    <ligand>
        <name>Mn(2+)</name>
        <dbReference type="ChEBI" id="CHEBI:29035"/>
        <label>1</label>
    </ligand>
</feature>
<dbReference type="PANTHER" id="PTHR11358:SF26">
    <property type="entry name" value="GUANIDINO ACID HYDROLASE, MITOCHONDRIAL"/>
    <property type="match status" value="1"/>
</dbReference>
<gene>
    <name evidence="6" type="ORF">BE17_23585</name>
</gene>
<dbReference type="SUPFAM" id="SSF52768">
    <property type="entry name" value="Arginase/deacetylase"/>
    <property type="match status" value="1"/>
</dbReference>
<reference evidence="6 7" key="1">
    <citation type="submission" date="2014-02" db="EMBL/GenBank/DDBJ databases">
        <title>The small core and large imbalanced accessory genome model reveals a collaborative survival strategy of Sorangium cellulosum strains in nature.</title>
        <authorList>
            <person name="Han K."/>
            <person name="Peng R."/>
            <person name="Blom J."/>
            <person name="Li Y.-Z."/>
        </authorList>
    </citation>
    <scope>NUCLEOTIDE SEQUENCE [LARGE SCALE GENOMIC DNA]</scope>
    <source>
        <strain evidence="6 7">So0011-07</strain>
    </source>
</reference>
<dbReference type="AlphaFoldDB" id="A0A150R7X1"/>
<dbReference type="PRINTS" id="PR00116">
    <property type="entry name" value="ARGINASE"/>
</dbReference>
<feature type="binding site" evidence="4">
    <location>
        <position position="238"/>
    </location>
    <ligand>
        <name>Mn(2+)</name>
        <dbReference type="ChEBI" id="CHEBI:29035"/>
        <label>1</label>
    </ligand>
</feature>
<comment type="similarity">
    <text evidence="1">Belongs to the arginase family. Agmatinase subfamily.</text>
</comment>
<dbReference type="GO" id="GO:0033389">
    <property type="term" value="P:putrescine biosynthetic process from arginine, via agmatine"/>
    <property type="evidence" value="ECO:0007669"/>
    <property type="project" value="TreeGrafter"/>
</dbReference>
<sequence length="315" mass="33895">MTASESGFGAGLQPFAGITSFMRRPVTRDLAGVDVAVVGVPFDGGTSYRSGARLGPRRIREASVMLWGYNNALDVKPLDVIEVVDYGDVNVIPPSLAETMANIEAEVGAALTAGATVLALGGDHSVTLPLLRAHARRFGPLGVVHLDAHPDTWHREFDEHPYSHGTSFRRAIEEKIIDPSRYVQVGLRGPTPEAVDWQWARERGVRAITMDDVAELGLPAVIRTMREVLRGPIYVSLDVDAADPAFAPGTGTPEVGGFTSREMLRLVRGLRGIELVGCDVVEVSPPYDHGDITAILAANLAFELLSLMAVRRRGG</sequence>
<dbReference type="Pfam" id="PF00491">
    <property type="entry name" value="Arginase"/>
    <property type="match status" value="1"/>
</dbReference>
<dbReference type="PROSITE" id="PS01053">
    <property type="entry name" value="ARGINASE_1"/>
    <property type="match status" value="1"/>
</dbReference>
<evidence type="ECO:0000313" key="7">
    <source>
        <dbReference type="Proteomes" id="UP000075635"/>
    </source>
</evidence>
<dbReference type="InterPro" id="IPR020855">
    <property type="entry name" value="Ureohydrolase_Mn_BS"/>
</dbReference>
<dbReference type="PANTHER" id="PTHR11358">
    <property type="entry name" value="ARGINASE/AGMATINASE"/>
    <property type="match status" value="1"/>
</dbReference>
<dbReference type="EMBL" id="JEMB01003083">
    <property type="protein sequence ID" value="KYF75848.1"/>
    <property type="molecule type" value="Genomic_DNA"/>
</dbReference>
<dbReference type="GO" id="GO:0008783">
    <property type="term" value="F:agmatinase activity"/>
    <property type="evidence" value="ECO:0007669"/>
    <property type="project" value="TreeGrafter"/>
</dbReference>
<feature type="binding site" evidence="4">
    <location>
        <position position="149"/>
    </location>
    <ligand>
        <name>Mn(2+)</name>
        <dbReference type="ChEBI" id="CHEBI:29035"/>
        <label>1</label>
    </ligand>
</feature>
<dbReference type="Gene3D" id="3.40.800.10">
    <property type="entry name" value="Ureohydrolase domain"/>
    <property type="match status" value="1"/>
</dbReference>
<dbReference type="GO" id="GO:0046872">
    <property type="term" value="F:metal ion binding"/>
    <property type="evidence" value="ECO:0007669"/>
    <property type="project" value="UniProtKB-KW"/>
</dbReference>
<evidence type="ECO:0000256" key="4">
    <source>
        <dbReference type="PIRSR" id="PIRSR036979-1"/>
    </source>
</evidence>
<name>A0A150R7X1_SORCE</name>
<feature type="binding site" evidence="4">
    <location>
        <position position="124"/>
    </location>
    <ligand>
        <name>Mn(2+)</name>
        <dbReference type="ChEBI" id="CHEBI:29035"/>
        <label>2</label>
    </ligand>
</feature>
<dbReference type="PROSITE" id="PS51409">
    <property type="entry name" value="ARGINASE_2"/>
    <property type="match status" value="1"/>
</dbReference>
<dbReference type="InterPro" id="IPR006035">
    <property type="entry name" value="Ureohydrolase"/>
</dbReference>
<dbReference type="CDD" id="cd11592">
    <property type="entry name" value="Agmatinase_PAH"/>
    <property type="match status" value="1"/>
</dbReference>
<evidence type="ECO:0000256" key="3">
    <source>
        <dbReference type="ARBA" id="ARBA00022801"/>
    </source>
</evidence>
<evidence type="ECO:0000313" key="6">
    <source>
        <dbReference type="EMBL" id="KYF75848.1"/>
    </source>
</evidence>
<keyword evidence="3 5" id="KW-0378">Hydrolase</keyword>
<dbReference type="InterPro" id="IPR005925">
    <property type="entry name" value="Agmatinase-rel"/>
</dbReference>
<dbReference type="InterPro" id="IPR023696">
    <property type="entry name" value="Ureohydrolase_dom_sf"/>
</dbReference>
<evidence type="ECO:0000256" key="5">
    <source>
        <dbReference type="RuleBase" id="RU003684"/>
    </source>
</evidence>
<dbReference type="Proteomes" id="UP000075635">
    <property type="component" value="Unassembled WGS sequence"/>
</dbReference>
<comment type="caution">
    <text evidence="6">The sequence shown here is derived from an EMBL/GenBank/DDBJ whole genome shotgun (WGS) entry which is preliminary data.</text>
</comment>
<dbReference type="PIRSF" id="PIRSF036979">
    <property type="entry name" value="Arginase"/>
    <property type="match status" value="1"/>
</dbReference>
<feature type="binding site" evidence="4">
    <location>
        <position position="240"/>
    </location>
    <ligand>
        <name>Mn(2+)</name>
        <dbReference type="ChEBI" id="CHEBI:29035"/>
        <label>1</label>
    </ligand>
</feature>
<evidence type="ECO:0000256" key="2">
    <source>
        <dbReference type="ARBA" id="ARBA00022723"/>
    </source>
</evidence>
<protein>
    <submittedName>
        <fullName evidence="6">Agmatinase</fullName>
    </submittedName>
</protein>
<evidence type="ECO:0000256" key="1">
    <source>
        <dbReference type="ARBA" id="ARBA00009227"/>
    </source>
</evidence>
<keyword evidence="2 4" id="KW-0479">Metal-binding</keyword>